<dbReference type="EMBL" id="CP044205">
    <property type="protein sequence ID" value="QFY43067.1"/>
    <property type="molecule type" value="Genomic_DNA"/>
</dbReference>
<accession>A0A5Q0BLT8</accession>
<name>A0A5Q0BLT8_9GAMM</name>
<dbReference type="Proteomes" id="UP000325755">
    <property type="component" value="Chromosome"/>
</dbReference>
<proteinExistence type="predicted"/>
<evidence type="ECO:0000313" key="1">
    <source>
        <dbReference type="EMBL" id="QFY43067.1"/>
    </source>
</evidence>
<dbReference type="AlphaFoldDB" id="A0A5Q0BLT8"/>
<dbReference type="KEGG" id="mmob:F6R98_10925"/>
<dbReference type="RefSeq" id="WP_153249051.1">
    <property type="nucleotide sequence ID" value="NZ_CP044205.1"/>
</dbReference>
<protein>
    <submittedName>
        <fullName evidence="1">Uncharacterized protein</fullName>
    </submittedName>
</protein>
<keyword evidence="2" id="KW-1185">Reference proteome</keyword>
<reference evidence="1 2" key="1">
    <citation type="submission" date="2019-09" db="EMBL/GenBank/DDBJ databases">
        <title>Ecophysiology of the spiral-shaped methanotroph Methylospira mobilis as revealed by the complete genome sequence.</title>
        <authorList>
            <person name="Oshkin I.Y."/>
            <person name="Dedysh S.N."/>
            <person name="Miroshnikov K."/>
            <person name="Danilova O.V."/>
            <person name="Hakobyan A."/>
            <person name="Liesack W."/>
        </authorList>
    </citation>
    <scope>NUCLEOTIDE SEQUENCE [LARGE SCALE GENOMIC DNA]</scope>
    <source>
        <strain evidence="1 2">Shm1</strain>
    </source>
</reference>
<evidence type="ECO:0000313" key="2">
    <source>
        <dbReference type="Proteomes" id="UP000325755"/>
    </source>
</evidence>
<organism evidence="1 2">
    <name type="scientific">Candidatus Methylospira mobilis</name>
    <dbReference type="NCBI Taxonomy" id="1808979"/>
    <lineage>
        <taxon>Bacteria</taxon>
        <taxon>Pseudomonadati</taxon>
        <taxon>Pseudomonadota</taxon>
        <taxon>Gammaproteobacteria</taxon>
        <taxon>Methylococcales</taxon>
        <taxon>Methylococcaceae</taxon>
        <taxon>Candidatus Methylospira</taxon>
    </lineage>
</organism>
<dbReference type="InParanoid" id="A0A5Q0BLT8"/>
<gene>
    <name evidence="1" type="ORF">F6R98_10925</name>
</gene>
<sequence length="583" mass="63280">MRTVSELYRLIDNNILDGKLFIQGIEEFHDLAGLFEAAGNSDSQVILDANARSLTVTGKLNFSGETVDFKGDLTQASAMRYNFTLGGSLRPDLIFKIDGIDWFKLNTLSVFFNTALISFSGDSGMGDISLTNGGLKGFIELQQAELTASVDFPNGDNTLWVLNAALVLNGGANLEILSELCGDDSWINLMPDNLKVQFSLLSLDLKVKFDRRQKTVPLFFVTAGLEPYIDLLNNGMASFDDLKVFFVIRNATDPEKRRAYSAVQASFKVLGVRFKVAGKLPDLYLTGNLIPENPLYLTELLAAYAPEYSVVLKQTGRDMMFHALSLRLDVPNKTFWLYAQSYMDWEIVPGKLVLAAPQMNLVVTAQKTEAVVTVCFYIDSNNRVILNARFQKDRALVFYGGIEQISIGSLVSGLANQLSLQAEVSSALFGLPLNDIQVSLDLAVERLAFDGALEIAGAQLRCIVTIDNGFWEAAVDICGRPFALELSAACDFRASWTATGPSDHLSFTAVAEAFGVTLTAAPDIAYPALEGATFAYDVAGKSLAFDVVLADYCAPAGVSCALQGGSRGGLIQFNIVTNDNTCA</sequence>